<gene>
    <name evidence="2" type="ORF">XAT740_LOCUS27459</name>
</gene>
<feature type="compositionally biased region" description="Polar residues" evidence="1">
    <location>
        <begin position="48"/>
        <end position="60"/>
    </location>
</feature>
<dbReference type="Proteomes" id="UP000663828">
    <property type="component" value="Unassembled WGS sequence"/>
</dbReference>
<feature type="compositionally biased region" description="Basic and acidic residues" evidence="1">
    <location>
        <begin position="12"/>
        <end position="22"/>
    </location>
</feature>
<name>A0A815BRH6_ADIRI</name>
<dbReference type="AlphaFoldDB" id="A0A815BRH6"/>
<organism evidence="2 3">
    <name type="scientific">Adineta ricciae</name>
    <name type="common">Rotifer</name>
    <dbReference type="NCBI Taxonomy" id="249248"/>
    <lineage>
        <taxon>Eukaryota</taxon>
        <taxon>Metazoa</taxon>
        <taxon>Spiralia</taxon>
        <taxon>Gnathifera</taxon>
        <taxon>Rotifera</taxon>
        <taxon>Eurotatoria</taxon>
        <taxon>Bdelloidea</taxon>
        <taxon>Adinetida</taxon>
        <taxon>Adinetidae</taxon>
        <taxon>Adineta</taxon>
    </lineage>
</organism>
<sequence length="89" mass="9847">MSLKQNQSKSDPQQKSDPDINRPKANAQVLRTILSDTKQMSLDEGQIRRTNVPLTPTSSAPADCVKRTSSTPTVNKPVGSFRLFSTFKK</sequence>
<keyword evidence="3" id="KW-1185">Reference proteome</keyword>
<dbReference type="EMBL" id="CAJNOR010002293">
    <property type="protein sequence ID" value="CAF1274149.1"/>
    <property type="molecule type" value="Genomic_DNA"/>
</dbReference>
<evidence type="ECO:0000313" key="2">
    <source>
        <dbReference type="EMBL" id="CAF1274149.1"/>
    </source>
</evidence>
<feature type="compositionally biased region" description="Polar residues" evidence="1">
    <location>
        <begin position="1"/>
        <end position="11"/>
    </location>
</feature>
<feature type="region of interest" description="Disordered" evidence="1">
    <location>
        <begin position="1"/>
        <end position="27"/>
    </location>
</feature>
<proteinExistence type="predicted"/>
<evidence type="ECO:0000256" key="1">
    <source>
        <dbReference type="SAM" id="MobiDB-lite"/>
    </source>
</evidence>
<reference evidence="2" key="1">
    <citation type="submission" date="2021-02" db="EMBL/GenBank/DDBJ databases">
        <authorList>
            <person name="Nowell W R."/>
        </authorList>
    </citation>
    <scope>NUCLEOTIDE SEQUENCE</scope>
</reference>
<protein>
    <submittedName>
        <fullName evidence="2">Uncharacterized protein</fullName>
    </submittedName>
</protein>
<comment type="caution">
    <text evidence="2">The sequence shown here is derived from an EMBL/GenBank/DDBJ whole genome shotgun (WGS) entry which is preliminary data.</text>
</comment>
<feature type="region of interest" description="Disordered" evidence="1">
    <location>
        <begin position="40"/>
        <end position="74"/>
    </location>
</feature>
<accession>A0A815BRH6</accession>
<evidence type="ECO:0000313" key="3">
    <source>
        <dbReference type="Proteomes" id="UP000663828"/>
    </source>
</evidence>